<dbReference type="STRING" id="1314751.GCA_001591425_01570"/>
<evidence type="ECO:0000256" key="4">
    <source>
        <dbReference type="ARBA" id="ARBA00032089"/>
    </source>
</evidence>
<accession>A0A223KTF3</accession>
<dbReference type="InterPro" id="IPR042175">
    <property type="entry name" value="Cell/Rod_MreC_2"/>
</dbReference>
<protein>
    <recommendedName>
        <fullName evidence="2 5">Cell shape-determining protein MreC</fullName>
    </recommendedName>
    <alternativeName>
        <fullName evidence="4 5">Cell shape protein MreC</fullName>
    </alternativeName>
</protein>
<proteinExistence type="inferred from homology"/>
<evidence type="ECO:0000256" key="5">
    <source>
        <dbReference type="PIRNR" id="PIRNR038471"/>
    </source>
</evidence>
<evidence type="ECO:0000256" key="6">
    <source>
        <dbReference type="SAM" id="Coils"/>
    </source>
</evidence>
<dbReference type="Proteomes" id="UP000215224">
    <property type="component" value="Chromosome"/>
</dbReference>
<feature type="coiled-coil region" evidence="6">
    <location>
        <begin position="69"/>
        <end position="113"/>
    </location>
</feature>
<dbReference type="Pfam" id="PF04085">
    <property type="entry name" value="MreC"/>
    <property type="match status" value="1"/>
</dbReference>
<evidence type="ECO:0000259" key="7">
    <source>
        <dbReference type="Pfam" id="PF04085"/>
    </source>
</evidence>
<keyword evidence="3 5" id="KW-0133">Cell shape</keyword>
<evidence type="ECO:0000313" key="8">
    <source>
        <dbReference type="EMBL" id="AST92736.1"/>
    </source>
</evidence>
<dbReference type="InterPro" id="IPR055342">
    <property type="entry name" value="MreC_beta-barrel_core"/>
</dbReference>
<dbReference type="KEGG" id="bcoh:BC6307_16300"/>
<keyword evidence="6" id="KW-0175">Coiled coil</keyword>
<comment type="function">
    <text evidence="5">Involved in formation and maintenance of cell shape.</text>
</comment>
<dbReference type="InterPro" id="IPR042177">
    <property type="entry name" value="Cell/Rod_1"/>
</dbReference>
<dbReference type="AlphaFoldDB" id="A0A223KTF3"/>
<dbReference type="Gene3D" id="1.20.5.490">
    <property type="entry name" value="Single helix bin"/>
    <property type="match status" value="1"/>
</dbReference>
<dbReference type="EMBL" id="CP018866">
    <property type="protein sequence ID" value="AST92736.1"/>
    <property type="molecule type" value="Genomic_DNA"/>
</dbReference>
<dbReference type="RefSeq" id="WP_066414366.1">
    <property type="nucleotide sequence ID" value="NZ_CP018866.1"/>
</dbReference>
<dbReference type="PANTHER" id="PTHR34138">
    <property type="entry name" value="CELL SHAPE-DETERMINING PROTEIN MREC"/>
    <property type="match status" value="1"/>
</dbReference>
<dbReference type="Gene3D" id="2.40.10.350">
    <property type="entry name" value="Rod shape-determining protein MreC, domain 2"/>
    <property type="match status" value="1"/>
</dbReference>
<keyword evidence="9" id="KW-1185">Reference proteome</keyword>
<dbReference type="Gene3D" id="2.40.10.340">
    <property type="entry name" value="Rod shape-determining protein MreC, domain 1"/>
    <property type="match status" value="1"/>
</dbReference>
<comment type="similarity">
    <text evidence="1 5">Belongs to the MreC family.</text>
</comment>
<dbReference type="PANTHER" id="PTHR34138:SF1">
    <property type="entry name" value="CELL SHAPE-DETERMINING PROTEIN MREC"/>
    <property type="match status" value="1"/>
</dbReference>
<dbReference type="NCBIfam" id="TIGR00219">
    <property type="entry name" value="mreC"/>
    <property type="match status" value="1"/>
</dbReference>
<reference evidence="8 9" key="1">
    <citation type="submission" date="2016-12" db="EMBL/GenBank/DDBJ databases">
        <title>The whole genome sequencing and assembly of Bacillus cohnii DSM 6307T strain.</title>
        <authorList>
            <person name="Lee Y.-J."/>
            <person name="Yi H."/>
            <person name="Bahn Y.-S."/>
            <person name="Kim J.F."/>
            <person name="Lee D.-W."/>
        </authorList>
    </citation>
    <scope>NUCLEOTIDE SEQUENCE [LARGE SCALE GENOMIC DNA]</scope>
    <source>
        <strain evidence="8 9">DSM 6307</strain>
    </source>
</reference>
<feature type="domain" description="Rod shape-determining protein MreC beta-barrel core" evidence="7">
    <location>
        <begin position="123"/>
        <end position="275"/>
    </location>
</feature>
<name>A0A223KTF3_9BACI</name>
<evidence type="ECO:0000256" key="2">
    <source>
        <dbReference type="ARBA" id="ARBA00013855"/>
    </source>
</evidence>
<dbReference type="GO" id="GO:0008360">
    <property type="term" value="P:regulation of cell shape"/>
    <property type="evidence" value="ECO:0007669"/>
    <property type="project" value="UniProtKB-KW"/>
</dbReference>
<organism evidence="8 9">
    <name type="scientific">Sutcliffiella cohnii</name>
    <dbReference type="NCBI Taxonomy" id="33932"/>
    <lineage>
        <taxon>Bacteria</taxon>
        <taxon>Bacillati</taxon>
        <taxon>Bacillota</taxon>
        <taxon>Bacilli</taxon>
        <taxon>Bacillales</taxon>
        <taxon>Bacillaceae</taxon>
        <taxon>Sutcliffiella</taxon>
    </lineage>
</organism>
<evidence type="ECO:0000313" key="9">
    <source>
        <dbReference type="Proteomes" id="UP000215224"/>
    </source>
</evidence>
<gene>
    <name evidence="8" type="ORF">BC6307_16300</name>
</gene>
<evidence type="ECO:0000256" key="1">
    <source>
        <dbReference type="ARBA" id="ARBA00009369"/>
    </source>
</evidence>
<dbReference type="PIRSF" id="PIRSF038471">
    <property type="entry name" value="MreC"/>
    <property type="match status" value="1"/>
</dbReference>
<dbReference type="GO" id="GO:0005886">
    <property type="term" value="C:plasma membrane"/>
    <property type="evidence" value="ECO:0007669"/>
    <property type="project" value="TreeGrafter"/>
</dbReference>
<evidence type="ECO:0000256" key="3">
    <source>
        <dbReference type="ARBA" id="ARBA00022960"/>
    </source>
</evidence>
<sequence length="301" mass="34379">MPQFFLNKRLIILLVSLIFLVALIGFSLKERDGLTWPEQFLKDTTGFVQNIFYKPAHYVAGFFENVDQLKNTYEENKILRARLEEYTLLETQVQQLEKENSEFRELVGEVETLRDYDPTPATVIGRNPDQWREQIIINKGKQNGIEQNMAVITANGLIGKVKATTPFTSTVQLLSSLDPQNRISAYVQTDGETVFGLIEGWDEERGALLLKRIKHDMDIEEGQKVLTSGLGGIFPEGLFIGEVLEVVPDEYGLTKMAYVLPAADFYDIRQVMIVKRNMVSELDSFEVEEEVEEEDLEEEAE</sequence>
<dbReference type="InterPro" id="IPR007221">
    <property type="entry name" value="MreC"/>
</dbReference>